<dbReference type="EMBL" id="CP001684">
    <property type="protein sequence ID" value="ACV22573.1"/>
    <property type="molecule type" value="Genomic_DNA"/>
</dbReference>
<evidence type="ECO:0000313" key="1">
    <source>
        <dbReference type="EMBL" id="ACV22573.1"/>
    </source>
</evidence>
<proteinExistence type="predicted"/>
<evidence type="ECO:0000313" key="2">
    <source>
        <dbReference type="Proteomes" id="UP000002026"/>
    </source>
</evidence>
<reference evidence="1 2" key="1">
    <citation type="journal article" date="2009" name="Stand. Genomic Sci.">
        <title>Complete genome sequence of Slackia heliotrinireducens type strain (RHS 1).</title>
        <authorList>
            <person name="Pukall R."/>
            <person name="Lapidus A."/>
            <person name="Nolan M."/>
            <person name="Copeland A."/>
            <person name="Glavina Del Rio T."/>
            <person name="Lucas S."/>
            <person name="Chen F."/>
            <person name="Tice H."/>
            <person name="Cheng J.F."/>
            <person name="Chertkov O."/>
            <person name="Bruce D."/>
            <person name="Goodwin L."/>
            <person name="Kuske C."/>
            <person name="Brettin T."/>
            <person name="Detter J.C."/>
            <person name="Han C."/>
            <person name="Pitluck S."/>
            <person name="Pati A."/>
            <person name="Mavrommatis K."/>
            <person name="Ivanova N."/>
            <person name="Ovchinnikova G."/>
            <person name="Chen A."/>
            <person name="Palaniappan K."/>
            <person name="Schneider S."/>
            <person name="Rohde M."/>
            <person name="Chain P."/>
            <person name="D'haeseleer P."/>
            <person name="Goker M."/>
            <person name="Bristow J."/>
            <person name="Eisen J.A."/>
            <person name="Markowitz V."/>
            <person name="Kyrpides N.C."/>
            <person name="Klenk H.P."/>
            <person name="Hugenholtz P."/>
        </authorList>
    </citation>
    <scope>NUCLEOTIDE SEQUENCE [LARGE SCALE GENOMIC DNA]</scope>
    <source>
        <strain evidence="2">ATCC 29202 / DSM 20476 / NCTC 11029 / RHS 1</strain>
    </source>
</reference>
<keyword evidence="2" id="KW-1185">Reference proteome</keyword>
<dbReference type="RefSeq" id="WP_012798675.1">
    <property type="nucleotide sequence ID" value="NC_013165.1"/>
</dbReference>
<sequence length="130" mass="13765">MAYATLEELEVRMRTALAGADADYAEMLLDEASGYLAQLVAVDKEDAVQAANLRYACLSMVSRAMQSAQASDVASTTTSAGVYSQTVTYAAPYPTNNWWKLLRSSGYAERLGLDAGAGRVGWAPIGGGDD</sequence>
<name>C7N6N8_SLAHD</name>
<accession>C7N6N8</accession>
<dbReference type="Proteomes" id="UP000002026">
    <property type="component" value="Chromosome"/>
</dbReference>
<organism evidence="1 2">
    <name type="scientific">Slackia heliotrinireducens (strain ATCC 29202 / DSM 20476 / NCTC 11029 / RHS 1)</name>
    <name type="common">Peptococcus heliotrinreducens</name>
    <dbReference type="NCBI Taxonomy" id="471855"/>
    <lineage>
        <taxon>Bacteria</taxon>
        <taxon>Bacillati</taxon>
        <taxon>Actinomycetota</taxon>
        <taxon>Coriobacteriia</taxon>
        <taxon>Eggerthellales</taxon>
        <taxon>Eggerthellaceae</taxon>
        <taxon>Slackia</taxon>
    </lineage>
</organism>
<gene>
    <name evidence="1" type="ordered locus">Shel_15540</name>
</gene>
<dbReference type="AlphaFoldDB" id="C7N6N8"/>
<dbReference type="HOGENOM" id="CLU_1936716_0_0_11"/>
<dbReference type="KEGG" id="shi:Shel_15540"/>
<dbReference type="STRING" id="471855.Shel_15540"/>
<evidence type="ECO:0008006" key="3">
    <source>
        <dbReference type="Google" id="ProtNLM"/>
    </source>
</evidence>
<protein>
    <recommendedName>
        <fullName evidence="3">Phage protein Gp19/Gp15/Gp42</fullName>
    </recommendedName>
</protein>